<accession>A0A1A8ZC84</accession>
<evidence type="ECO:0000313" key="1">
    <source>
        <dbReference type="EMBL" id="SBT41410.1"/>
    </source>
</evidence>
<sequence length="178" mass="20502">MVLTKVCTCKSVDKIIKKKKKKKKDAVNFKFKNRKMQNGKIAGISEIRKNEIKKKKKKKKGKPRRAPSASHIYIYISYTYGGGGGCCILCIYHQGGEGKDNTLSCQPQEHEATIFFEITGIKQEIQKGNRFNRMKRISNEKMNYVLVTSSQHPPLCTHCVTIKRITVRWRGLPQYTYN</sequence>
<evidence type="ECO:0000313" key="2">
    <source>
        <dbReference type="Proteomes" id="UP000078550"/>
    </source>
</evidence>
<proteinExistence type="predicted"/>
<protein>
    <submittedName>
        <fullName evidence="1">Uncharacterized protein</fullName>
    </submittedName>
</protein>
<name>A0A1A8ZC84_PLAOA</name>
<organism evidence="1 2">
    <name type="scientific">Plasmodium ovale wallikeri</name>
    <dbReference type="NCBI Taxonomy" id="864142"/>
    <lineage>
        <taxon>Eukaryota</taxon>
        <taxon>Sar</taxon>
        <taxon>Alveolata</taxon>
        <taxon>Apicomplexa</taxon>
        <taxon>Aconoidasida</taxon>
        <taxon>Haemosporida</taxon>
        <taxon>Plasmodiidae</taxon>
        <taxon>Plasmodium</taxon>
        <taxon>Plasmodium (Plasmodium)</taxon>
    </lineage>
</organism>
<reference evidence="2" key="1">
    <citation type="submission" date="2016-05" db="EMBL/GenBank/DDBJ databases">
        <authorList>
            <person name="Naeem Raeece"/>
        </authorList>
    </citation>
    <scope>NUCLEOTIDE SEQUENCE [LARGE SCALE GENOMIC DNA]</scope>
</reference>
<dbReference type="EMBL" id="FLRE01000157">
    <property type="protein sequence ID" value="SBT41410.1"/>
    <property type="molecule type" value="Genomic_DNA"/>
</dbReference>
<dbReference type="Proteomes" id="UP000078550">
    <property type="component" value="Unassembled WGS sequence"/>
</dbReference>
<dbReference type="AlphaFoldDB" id="A0A1A8ZC84"/>
<gene>
    <name evidence="1" type="ORF">POVWA2_041790</name>
</gene>